<comment type="caution">
    <text evidence="5">The sequence shown here is derived from an EMBL/GenBank/DDBJ whole genome shotgun (WGS) entry which is preliminary data.</text>
</comment>
<keyword evidence="2" id="KW-0040">ANK repeat</keyword>
<evidence type="ECO:0000313" key="6">
    <source>
        <dbReference type="Proteomes" id="UP001228905"/>
    </source>
</evidence>
<dbReference type="PANTHER" id="PTHR24134:SF9">
    <property type="entry name" value="ANKYRIN REPEAT AND SOCS BOX PROTEIN 8"/>
    <property type="match status" value="1"/>
</dbReference>
<feature type="chain" id="PRO_5046666701" evidence="3">
    <location>
        <begin position="23"/>
        <end position="464"/>
    </location>
</feature>
<name>A0ABU0IMY1_9CAUL</name>
<evidence type="ECO:0000259" key="4">
    <source>
        <dbReference type="Pfam" id="PF20033"/>
    </source>
</evidence>
<feature type="domain" description="DUF6438" evidence="4">
    <location>
        <begin position="68"/>
        <end position="182"/>
    </location>
</feature>
<keyword evidence="1" id="KW-0677">Repeat</keyword>
<proteinExistence type="predicted"/>
<dbReference type="Proteomes" id="UP001228905">
    <property type="component" value="Unassembled WGS sequence"/>
</dbReference>
<keyword evidence="3" id="KW-0732">Signal</keyword>
<dbReference type="Pfam" id="PF12796">
    <property type="entry name" value="Ank_2"/>
    <property type="match status" value="1"/>
</dbReference>
<evidence type="ECO:0000256" key="3">
    <source>
        <dbReference type="SAM" id="SignalP"/>
    </source>
</evidence>
<dbReference type="PANTHER" id="PTHR24134">
    <property type="entry name" value="ANKYRIN REPEAT-CONTAINING PROTEIN DDB_G0279043"/>
    <property type="match status" value="1"/>
</dbReference>
<evidence type="ECO:0000313" key="5">
    <source>
        <dbReference type="EMBL" id="MDQ0462374.1"/>
    </source>
</evidence>
<protein>
    <submittedName>
        <fullName evidence="5">Ankyrin repeat protein</fullName>
    </submittedName>
</protein>
<evidence type="ECO:0000256" key="2">
    <source>
        <dbReference type="ARBA" id="ARBA00023043"/>
    </source>
</evidence>
<gene>
    <name evidence="5" type="ORF">QO010_000122</name>
</gene>
<organism evidence="5 6">
    <name type="scientific">Caulobacter ginsengisoli</name>
    <dbReference type="NCBI Taxonomy" id="400775"/>
    <lineage>
        <taxon>Bacteria</taxon>
        <taxon>Pseudomonadati</taxon>
        <taxon>Pseudomonadota</taxon>
        <taxon>Alphaproteobacteria</taxon>
        <taxon>Caulobacterales</taxon>
        <taxon>Caulobacteraceae</taxon>
        <taxon>Caulobacter</taxon>
    </lineage>
</organism>
<dbReference type="Gene3D" id="1.25.40.20">
    <property type="entry name" value="Ankyrin repeat-containing domain"/>
    <property type="match status" value="3"/>
</dbReference>
<keyword evidence="6" id="KW-1185">Reference proteome</keyword>
<dbReference type="InterPro" id="IPR045497">
    <property type="entry name" value="DUF6438"/>
</dbReference>
<dbReference type="InterPro" id="IPR002110">
    <property type="entry name" value="Ankyrin_rpt"/>
</dbReference>
<sequence length="464" mass="48852">MHRLLVGLFASQIVWLATVAAAACPTLASFDTGAATGQFGSVVLGPSRAPAPARPSAPMPEGRLEETVVSLERSACYGRCPTYRVELRGDGTARFEGERDVLLIGERVMPLDPSAFACLLDHLREADFWSLPDEYVANVTDGPTYMLTVSIGGRAKTVKDYRGRIVGMPRAVSQIEAEIDALGAAPWINGNDRTLPLLEAAGFDFRSPAGGKLLAGAVLRHNDALALALLARGAPAWGDAPLVAADSGNAVLLKALIEAGAVGPGAPADMKERILLAAADSGDLEVLKLALSVGPDVNARSARGTALVEVVDPYWSRSSGAGTRGQDQATAVKLLLDAGADVNAHDEDGGTALHRADYPEVVRLLIAAGANVNARDNEGSAPLHKTWNAEIARLLIEAGAEVDARDNLDRTPLLVIDDDGVALQLLQAGADPRAADKFGETVLKRARYHRWKQALALLKAKGIR</sequence>
<dbReference type="SUPFAM" id="SSF48403">
    <property type="entry name" value="Ankyrin repeat"/>
    <property type="match status" value="1"/>
</dbReference>
<dbReference type="SMART" id="SM00248">
    <property type="entry name" value="ANK"/>
    <property type="match status" value="3"/>
</dbReference>
<feature type="signal peptide" evidence="3">
    <location>
        <begin position="1"/>
        <end position="22"/>
    </location>
</feature>
<dbReference type="PROSITE" id="PS51257">
    <property type="entry name" value="PROKAR_LIPOPROTEIN"/>
    <property type="match status" value="1"/>
</dbReference>
<dbReference type="InterPro" id="IPR036770">
    <property type="entry name" value="Ankyrin_rpt-contain_sf"/>
</dbReference>
<accession>A0ABU0IMY1</accession>
<dbReference type="EMBL" id="JAUSVS010000001">
    <property type="protein sequence ID" value="MDQ0462374.1"/>
    <property type="molecule type" value="Genomic_DNA"/>
</dbReference>
<reference evidence="5 6" key="1">
    <citation type="submission" date="2023-07" db="EMBL/GenBank/DDBJ databases">
        <title>Genomic Encyclopedia of Type Strains, Phase IV (KMG-IV): sequencing the most valuable type-strain genomes for metagenomic binning, comparative biology and taxonomic classification.</title>
        <authorList>
            <person name="Goeker M."/>
        </authorList>
    </citation>
    <scope>NUCLEOTIDE SEQUENCE [LARGE SCALE GENOMIC DNA]</scope>
    <source>
        <strain evidence="5 6">DSM 18695</strain>
    </source>
</reference>
<dbReference type="RefSeq" id="WP_307344636.1">
    <property type="nucleotide sequence ID" value="NZ_JAUSVS010000001.1"/>
</dbReference>
<evidence type="ECO:0000256" key="1">
    <source>
        <dbReference type="ARBA" id="ARBA00022737"/>
    </source>
</evidence>
<dbReference type="Pfam" id="PF20033">
    <property type="entry name" value="DUF6438"/>
    <property type="match status" value="1"/>
</dbReference>